<gene>
    <name evidence="7" type="ORF">TS85_03810</name>
</gene>
<dbReference type="InterPro" id="IPR051544">
    <property type="entry name" value="TPS_OM_transporter"/>
</dbReference>
<evidence type="ECO:0000256" key="2">
    <source>
        <dbReference type="ARBA" id="ARBA00022692"/>
    </source>
</evidence>
<dbReference type="Gene3D" id="3.10.20.310">
    <property type="entry name" value="membrane protein fhac"/>
    <property type="match status" value="1"/>
</dbReference>
<evidence type="ECO:0000256" key="3">
    <source>
        <dbReference type="ARBA" id="ARBA00023237"/>
    </source>
</evidence>
<dbReference type="GO" id="GO:0046819">
    <property type="term" value="P:protein secretion by the type V secretion system"/>
    <property type="evidence" value="ECO:0007669"/>
    <property type="project" value="TreeGrafter"/>
</dbReference>
<keyword evidence="1" id="KW-0472">Membrane</keyword>
<evidence type="ECO:0000313" key="8">
    <source>
        <dbReference type="Proteomes" id="UP000032300"/>
    </source>
</evidence>
<keyword evidence="1" id="KW-1134">Transmembrane beta strand</keyword>
<organism evidence="7 8">
    <name type="scientific">Sphingomonas hengshuiensis</name>
    <dbReference type="NCBI Taxonomy" id="1609977"/>
    <lineage>
        <taxon>Bacteria</taxon>
        <taxon>Pseudomonadati</taxon>
        <taxon>Pseudomonadota</taxon>
        <taxon>Alphaproteobacteria</taxon>
        <taxon>Sphingomonadales</taxon>
        <taxon>Sphingomonadaceae</taxon>
        <taxon>Sphingomonas</taxon>
    </lineage>
</organism>
<keyword evidence="4" id="KW-0732">Signal</keyword>
<feature type="signal peptide" evidence="4">
    <location>
        <begin position="1"/>
        <end position="30"/>
    </location>
</feature>
<dbReference type="AlphaFoldDB" id="A0A7U4J6H2"/>
<dbReference type="PANTHER" id="PTHR34597">
    <property type="entry name" value="SLR1661 PROTEIN"/>
    <property type="match status" value="1"/>
</dbReference>
<evidence type="ECO:0008006" key="9">
    <source>
        <dbReference type="Google" id="ProtNLM"/>
    </source>
</evidence>
<keyword evidence="8" id="KW-1185">Reference proteome</keyword>
<dbReference type="GO" id="GO:0008320">
    <property type="term" value="F:protein transmembrane transporter activity"/>
    <property type="evidence" value="ECO:0007669"/>
    <property type="project" value="TreeGrafter"/>
</dbReference>
<dbReference type="InterPro" id="IPR005565">
    <property type="entry name" value="Hemolysn_activator_HlyB_C"/>
</dbReference>
<name>A0A7U4J6H2_9SPHN</name>
<evidence type="ECO:0000259" key="5">
    <source>
        <dbReference type="Pfam" id="PF03865"/>
    </source>
</evidence>
<reference evidence="7 8" key="2">
    <citation type="submission" date="2015-02" db="EMBL/GenBank/DDBJ databases">
        <title>The complete genome of Sphingomonas hengshuiensis sp. WHSC-8 isolated from soil of Hengshui Lake.</title>
        <authorList>
            <person name="Wei S."/>
            <person name="Guo J."/>
            <person name="Su C."/>
            <person name="Wu R."/>
            <person name="Zhang Z."/>
            <person name="Liang K."/>
            <person name="Li H."/>
            <person name="Wang T."/>
            <person name="Liu H."/>
            <person name="Zhang C."/>
            <person name="Li Z."/>
            <person name="Wang Q."/>
            <person name="Meng J."/>
        </authorList>
    </citation>
    <scope>NUCLEOTIDE SEQUENCE [LARGE SCALE GENOMIC DNA]</scope>
    <source>
        <strain evidence="7 8">WHSC-8</strain>
    </source>
</reference>
<evidence type="ECO:0000259" key="6">
    <source>
        <dbReference type="Pfam" id="PF08479"/>
    </source>
</evidence>
<dbReference type="Pfam" id="PF08479">
    <property type="entry name" value="POTRA_2"/>
    <property type="match status" value="1"/>
</dbReference>
<feature type="chain" id="PRO_5030795304" description="ShlB/FhaC/HecB family hemolysin secretion/activation protein" evidence="4">
    <location>
        <begin position="31"/>
        <end position="573"/>
    </location>
</feature>
<dbReference type="KEGG" id="sphi:TS85_03810"/>
<dbReference type="Gene3D" id="2.40.160.50">
    <property type="entry name" value="membrane protein fhac: a member of the omp85/tpsb transporter family"/>
    <property type="match status" value="1"/>
</dbReference>
<evidence type="ECO:0000313" key="7">
    <source>
        <dbReference type="EMBL" id="AJP71134.1"/>
    </source>
</evidence>
<dbReference type="GO" id="GO:0098046">
    <property type="term" value="C:type V protein secretion system complex"/>
    <property type="evidence" value="ECO:0007669"/>
    <property type="project" value="TreeGrafter"/>
</dbReference>
<protein>
    <recommendedName>
        <fullName evidence="9">ShlB/FhaC/HecB family hemolysin secretion/activation protein</fullName>
    </recommendedName>
</protein>
<accession>A0A7U4J6H2</accession>
<dbReference type="InterPro" id="IPR013686">
    <property type="entry name" value="Polypept-transport_assoc_ShlB"/>
</dbReference>
<dbReference type="PANTHER" id="PTHR34597:SF6">
    <property type="entry name" value="BLR6126 PROTEIN"/>
    <property type="match status" value="1"/>
</dbReference>
<keyword evidence="3" id="KW-0998">Cell outer membrane</keyword>
<proteinExistence type="predicted"/>
<dbReference type="Pfam" id="PF03865">
    <property type="entry name" value="ShlB"/>
    <property type="match status" value="2"/>
</dbReference>
<reference evidence="7 8" key="1">
    <citation type="journal article" date="2015" name="Int. J. Syst. Evol. Microbiol.">
        <title>Sphingomonas hengshuiensis sp. nov., isolated from lake wetland.</title>
        <authorList>
            <person name="Wei S."/>
            <person name="Wang T."/>
            <person name="Liu H."/>
            <person name="Zhang C."/>
            <person name="Guo J."/>
            <person name="Wang Q."/>
            <person name="Liang K."/>
            <person name="Zhang Z."/>
        </authorList>
    </citation>
    <scope>NUCLEOTIDE SEQUENCE [LARGE SCALE GENOMIC DNA]</scope>
    <source>
        <strain evidence="7 8">WHSC-8</strain>
    </source>
</reference>
<evidence type="ECO:0000256" key="1">
    <source>
        <dbReference type="ARBA" id="ARBA00022452"/>
    </source>
</evidence>
<keyword evidence="2" id="KW-0812">Transmembrane</keyword>
<sequence length="573" mass="61539">MVRKSRARIAARFLCAASIAATCIAGPVQAQQADAPAGAATGEESELHFDVMEYVVRGNSVLAAADIQTVLTPFAGYRKTVAEVEAARAALEKTYRDRGYATVVVEVPQQAVSSGIIDLIVTEGRVGQVRVTGADYVLPSEVRGSLPSLRKGNVPNVPVLQQELSAANARTTRTITPEFKAGLAPGTVDVDLAVNDKRPWGAGAEMNDQYNRSTERLRANVSAHYDNLWQAAHSANIFFQTAPQDLNQVQVISGSYYAPLGYGRTSLLGYVVHSNTDVATVGGLAVLGNGLTVGGRLMRTLGNSPPGVVQSLLIGVDYKDYLDQIGLTDPETGDLLTFDTPVKYLPFTAQYRWLGGNAKSNGEFSVGTTFAFDGVVGKQREFGLVPDNPLTPGINEQSVGKRAGAEASFIYLYGSGAYNRQLPGGFDLKAAFDWQLAPRPLISNEQFVLGGVGSVRGYREAEALGDSGARLSLELGYHIPIGKPGSATARNIDWRVAAFVEGGHSWNEDPLPEEQSKFSLVSTGLTTRFDLYQYLYGQFDLAYQFDADPTKSGQDVTDDVGGMRAHFKVGIKY</sequence>
<feature type="domain" description="Polypeptide-transport-associated ShlB-type" evidence="6">
    <location>
        <begin position="49"/>
        <end position="124"/>
    </location>
</feature>
<dbReference type="EMBL" id="CP010836">
    <property type="protein sequence ID" value="AJP71134.1"/>
    <property type="molecule type" value="Genomic_DNA"/>
</dbReference>
<dbReference type="Proteomes" id="UP000032300">
    <property type="component" value="Chromosome"/>
</dbReference>
<feature type="domain" description="Haemolysin activator HlyB C-terminal" evidence="5">
    <location>
        <begin position="186"/>
        <end position="299"/>
    </location>
</feature>
<evidence type="ECO:0000256" key="4">
    <source>
        <dbReference type="SAM" id="SignalP"/>
    </source>
</evidence>
<feature type="domain" description="Haemolysin activator HlyB C-terminal" evidence="5">
    <location>
        <begin position="406"/>
        <end position="520"/>
    </location>
</feature>